<gene>
    <name evidence="1" type="ORF">HNQ57_001821</name>
</gene>
<dbReference type="RefSeq" id="WP_184462388.1">
    <property type="nucleotide sequence ID" value="NZ_JACHHW010000004.1"/>
</dbReference>
<dbReference type="EMBL" id="JACHHW010000004">
    <property type="protein sequence ID" value="MBB5187552.1"/>
    <property type="molecule type" value="Genomic_DNA"/>
</dbReference>
<dbReference type="AlphaFoldDB" id="A0A840R554"/>
<protein>
    <submittedName>
        <fullName evidence="1">Uncharacterized protein</fullName>
    </submittedName>
</protein>
<sequence>MVFTVLATRVLVFHFLFFVVQFSLALEASNRSWQLSAPGKKAMAISISSGFDEPGRLTLSIDKNNIFERPMNRGELYGVCLEKSTDFPSFIVAEVLEGVGLEQVYVLRKDNSWQLITLPSVGGVGSVDELEGCTTAASNWSLDGTTVNCECDFSGVIRQQLQWNNWHDLLGEFQTGLYLNASAAQLNPRIIEDAAQVDHLVAEARANEVITFEETVNNRHWVIIEHRNPIYGSVSLGMFKQDKQWSVWYYVRGNSKSFNAISDIDRPSENLLSGTLCIAGCDWWGSLASVDIALDTLMFAVVERE</sequence>
<evidence type="ECO:0000313" key="2">
    <source>
        <dbReference type="Proteomes" id="UP000536640"/>
    </source>
</evidence>
<keyword evidence="2" id="KW-1185">Reference proteome</keyword>
<dbReference type="Proteomes" id="UP000536640">
    <property type="component" value="Unassembled WGS sequence"/>
</dbReference>
<comment type="caution">
    <text evidence="1">The sequence shown here is derived from an EMBL/GenBank/DDBJ whole genome shotgun (WGS) entry which is preliminary data.</text>
</comment>
<organism evidence="1 2">
    <name type="scientific">Zhongshania antarctica</name>
    <dbReference type="NCBI Taxonomy" id="641702"/>
    <lineage>
        <taxon>Bacteria</taxon>
        <taxon>Pseudomonadati</taxon>
        <taxon>Pseudomonadota</taxon>
        <taxon>Gammaproteobacteria</taxon>
        <taxon>Cellvibrionales</taxon>
        <taxon>Spongiibacteraceae</taxon>
        <taxon>Zhongshania</taxon>
    </lineage>
</organism>
<proteinExistence type="predicted"/>
<accession>A0A840R554</accession>
<evidence type="ECO:0000313" key="1">
    <source>
        <dbReference type="EMBL" id="MBB5187552.1"/>
    </source>
</evidence>
<reference evidence="1 2" key="1">
    <citation type="submission" date="2020-08" db="EMBL/GenBank/DDBJ databases">
        <title>Genomic Encyclopedia of Type Strains, Phase IV (KMG-IV): sequencing the most valuable type-strain genomes for metagenomic binning, comparative biology and taxonomic classification.</title>
        <authorList>
            <person name="Goeker M."/>
        </authorList>
    </citation>
    <scope>NUCLEOTIDE SEQUENCE [LARGE SCALE GENOMIC DNA]</scope>
    <source>
        <strain evidence="1 2">DSM 25701</strain>
    </source>
</reference>
<name>A0A840R554_9GAMM</name>